<evidence type="ECO:0000313" key="2">
    <source>
        <dbReference type="Proteomes" id="UP000501063"/>
    </source>
</evidence>
<dbReference type="RefSeq" id="WP_038803273.1">
    <property type="nucleotide sequence ID" value="NZ_CP049140.1"/>
</dbReference>
<dbReference type="KEGG" id="pnt:G5B91_07800"/>
<dbReference type="EMBL" id="CP049140">
    <property type="protein sequence ID" value="QIE86171.1"/>
    <property type="molecule type" value="Genomic_DNA"/>
</dbReference>
<name>A0A6G6IVA4_PSENT</name>
<protein>
    <submittedName>
        <fullName evidence="1">Uncharacterized protein</fullName>
    </submittedName>
</protein>
<sequence>MGQAPLLDDMNLDKSVRQMIDEAEQLDADAFDVMHLTLDNGNELVVVAITGEYLDPVAKVLEALREMREARS</sequence>
<proteinExistence type="predicted"/>
<gene>
    <name evidence="1" type="ORF">G5B91_07800</name>
</gene>
<dbReference type="Proteomes" id="UP000501063">
    <property type="component" value="Chromosome"/>
</dbReference>
<organism evidence="1 2">
    <name type="scientific">Pseudomonas nitroreducens</name>
    <dbReference type="NCBI Taxonomy" id="46680"/>
    <lineage>
        <taxon>Bacteria</taxon>
        <taxon>Pseudomonadati</taxon>
        <taxon>Pseudomonadota</taxon>
        <taxon>Gammaproteobacteria</taxon>
        <taxon>Pseudomonadales</taxon>
        <taxon>Pseudomonadaceae</taxon>
        <taxon>Pseudomonas</taxon>
    </lineage>
</organism>
<evidence type="ECO:0000313" key="1">
    <source>
        <dbReference type="EMBL" id="QIE86171.1"/>
    </source>
</evidence>
<accession>A0A6G6IVA4</accession>
<dbReference type="AlphaFoldDB" id="A0A6G6IVA4"/>
<reference evidence="1 2" key="1">
    <citation type="submission" date="2020-02" db="EMBL/GenBank/DDBJ databases">
        <title>Integrative conjugative elements (ICEs) and plasmids drive adaptation of Pseudomonas nitroreducens strain HBP1 to wastewater environment.</title>
        <authorList>
            <person name="Sentchilo V."/>
            <person name="Carraro N."/>
            <person name="Bertelli C."/>
            <person name="van der Meer J.R."/>
        </authorList>
    </citation>
    <scope>NUCLEOTIDE SEQUENCE [LARGE SCALE GENOMIC DNA]</scope>
    <source>
        <strain evidence="1 2">HBP1</strain>
    </source>
</reference>